<gene>
    <name evidence="3" type="ORF">IFR04_000360</name>
</gene>
<dbReference type="OrthoDB" id="5953249at2759"/>
<evidence type="ECO:0000313" key="3">
    <source>
        <dbReference type="EMBL" id="KAG4426478.1"/>
    </source>
</evidence>
<dbReference type="AlphaFoldDB" id="A0A8H7WK12"/>
<keyword evidence="4" id="KW-1185">Reference proteome</keyword>
<organism evidence="3 4">
    <name type="scientific">Cadophora malorum</name>
    <dbReference type="NCBI Taxonomy" id="108018"/>
    <lineage>
        <taxon>Eukaryota</taxon>
        <taxon>Fungi</taxon>
        <taxon>Dikarya</taxon>
        <taxon>Ascomycota</taxon>
        <taxon>Pezizomycotina</taxon>
        <taxon>Leotiomycetes</taxon>
        <taxon>Helotiales</taxon>
        <taxon>Ploettnerulaceae</taxon>
        <taxon>Cadophora</taxon>
    </lineage>
</organism>
<dbReference type="Gene3D" id="3.30.420.10">
    <property type="entry name" value="Ribonuclease H-like superfamily/Ribonuclease H"/>
    <property type="match status" value="1"/>
</dbReference>
<dbReference type="PANTHER" id="PTHR28083:SF1">
    <property type="entry name" value="GOOD FOR FULL DBP5 ACTIVITY PROTEIN 2"/>
    <property type="match status" value="1"/>
</dbReference>
<dbReference type="InterPro" id="IPR036397">
    <property type="entry name" value="RNaseH_sf"/>
</dbReference>
<dbReference type="GO" id="GO:0005634">
    <property type="term" value="C:nucleus"/>
    <property type="evidence" value="ECO:0007669"/>
    <property type="project" value="TreeGrafter"/>
</dbReference>
<protein>
    <recommendedName>
        <fullName evidence="2">Gfd2/YDR514C-like C-terminal domain-containing protein</fullName>
    </recommendedName>
</protein>
<proteinExistence type="predicted"/>
<dbReference type="SUPFAM" id="SSF53098">
    <property type="entry name" value="Ribonuclease H-like"/>
    <property type="match status" value="1"/>
</dbReference>
<comment type="caution">
    <text evidence="3">The sequence shown here is derived from an EMBL/GenBank/DDBJ whole genome shotgun (WGS) entry which is preliminary data.</text>
</comment>
<evidence type="ECO:0000313" key="4">
    <source>
        <dbReference type="Proteomes" id="UP000664132"/>
    </source>
</evidence>
<feature type="compositionally biased region" description="Basic and acidic residues" evidence="1">
    <location>
        <begin position="273"/>
        <end position="291"/>
    </location>
</feature>
<dbReference type="InterPro" id="IPR012337">
    <property type="entry name" value="RNaseH-like_sf"/>
</dbReference>
<dbReference type="PANTHER" id="PTHR28083">
    <property type="entry name" value="GOOD FOR FULL DBP5 ACTIVITY PROTEIN 2"/>
    <property type="match status" value="1"/>
</dbReference>
<feature type="compositionally biased region" description="Basic and acidic residues" evidence="1">
    <location>
        <begin position="302"/>
        <end position="319"/>
    </location>
</feature>
<dbReference type="Proteomes" id="UP000664132">
    <property type="component" value="Unassembled WGS sequence"/>
</dbReference>
<dbReference type="InterPro" id="IPR048519">
    <property type="entry name" value="Gfd2/YDR514C-like_C"/>
</dbReference>
<evidence type="ECO:0000259" key="2">
    <source>
        <dbReference type="Pfam" id="PF21762"/>
    </source>
</evidence>
<dbReference type="GO" id="GO:0003676">
    <property type="term" value="F:nucleic acid binding"/>
    <property type="evidence" value="ECO:0007669"/>
    <property type="project" value="InterPro"/>
</dbReference>
<dbReference type="Pfam" id="PF21762">
    <property type="entry name" value="DEDDh_C"/>
    <property type="match status" value="1"/>
</dbReference>
<dbReference type="InterPro" id="IPR040151">
    <property type="entry name" value="Gfd2/YDR514C-like"/>
</dbReference>
<feature type="compositionally biased region" description="Basic residues" evidence="1">
    <location>
        <begin position="292"/>
        <end position="301"/>
    </location>
</feature>
<dbReference type="EMBL" id="JAFJYH010000002">
    <property type="protein sequence ID" value="KAG4426478.1"/>
    <property type="molecule type" value="Genomic_DNA"/>
</dbReference>
<feature type="region of interest" description="Disordered" evidence="1">
    <location>
        <begin position="270"/>
        <end position="319"/>
    </location>
</feature>
<sequence length="319" mass="35802">MTSSVSLSPPLHKAHKGLLREDLLVLRHLFDLKDGQQTLENNHLEGQSLGSCIPGSNIRDLLFVSLDVENPPNKAELERNAEHQIGVSILDTRELGFGTAVVTKRDPIDILRTYQFVIGSMKYNRNASRSFCFGESQHIKLPDLQTKLQELVPSDRGVILVLHGGVGDLNFIEAAKLDLNQMYVIDTQKAAQHVLDLDHRCTMEEMLTLLDCPFADLVLHTAGNDANFTLRALLLLAKRDVDISNRPVSTEGTSLLRRFAEVALAPVPLSDLHTQKEQRRQVESNRKEVRAQKQKKKRAALRAREREAREKETAGADRV</sequence>
<evidence type="ECO:0000256" key="1">
    <source>
        <dbReference type="SAM" id="MobiDB-lite"/>
    </source>
</evidence>
<accession>A0A8H7WK12</accession>
<feature type="domain" description="Gfd2/YDR514C-like C-terminal" evidence="2">
    <location>
        <begin position="63"/>
        <end position="235"/>
    </location>
</feature>
<reference evidence="3" key="1">
    <citation type="submission" date="2021-02" db="EMBL/GenBank/DDBJ databases">
        <title>Genome sequence Cadophora malorum strain M34.</title>
        <authorList>
            <person name="Stefanovic E."/>
            <person name="Vu D."/>
            <person name="Scully C."/>
            <person name="Dijksterhuis J."/>
            <person name="Roader J."/>
            <person name="Houbraken J."/>
        </authorList>
    </citation>
    <scope>NUCLEOTIDE SEQUENCE</scope>
    <source>
        <strain evidence="3">M34</strain>
    </source>
</reference>
<name>A0A8H7WK12_9HELO</name>